<evidence type="ECO:0000256" key="8">
    <source>
        <dbReference type="ARBA" id="ARBA00022982"/>
    </source>
</evidence>
<dbReference type="PIRSF" id="PIRSF000267">
    <property type="entry name" value="Cyt_oxidse_sub2"/>
    <property type="match status" value="1"/>
</dbReference>
<feature type="transmembrane region" description="Helical" evidence="12">
    <location>
        <begin position="160"/>
        <end position="180"/>
    </location>
</feature>
<dbReference type="Proteomes" id="UP000005439">
    <property type="component" value="Chromosome"/>
</dbReference>
<reference evidence="13 14" key="2">
    <citation type="journal article" date="2012" name="Stand. Genomic Sci.">
        <title>Complete genome sequence of the moderately thermophilic mineral-sulfide-oxidizing firmicute Sulfobacillus acidophilus type strain (NAL(T)).</title>
        <authorList>
            <person name="Anderson I."/>
            <person name="Chertkov O."/>
            <person name="Chen A."/>
            <person name="Saunders E."/>
            <person name="Lapidus A."/>
            <person name="Nolan M."/>
            <person name="Lucas S."/>
            <person name="Hammon N."/>
            <person name="Deshpande S."/>
            <person name="Cheng J.F."/>
            <person name="Han C."/>
            <person name="Tapia R."/>
            <person name="Goodwin L.A."/>
            <person name="Pitluck S."/>
            <person name="Liolios K."/>
            <person name="Pagani I."/>
            <person name="Ivanova N."/>
            <person name="Mikhailova N."/>
            <person name="Pati A."/>
            <person name="Palaniappan K."/>
            <person name="Land M."/>
            <person name="Pan C."/>
            <person name="Rohde M."/>
            <person name="Pukall R."/>
            <person name="Goker M."/>
            <person name="Detter J.C."/>
            <person name="Woyke T."/>
            <person name="Bristow J."/>
            <person name="Eisen J.A."/>
            <person name="Markowitz V."/>
            <person name="Hugenholtz P."/>
            <person name="Kyrpides N.C."/>
            <person name="Klenk H.P."/>
            <person name="Mavromatis K."/>
        </authorList>
    </citation>
    <scope>NUCLEOTIDE SEQUENCE [LARGE SCALE GENOMIC DNA]</scope>
    <source>
        <strain evidence="14">ATCC 700253 / DSM 10332 / NAL</strain>
    </source>
</reference>
<gene>
    <name evidence="13" type="ordered locus">Sulac_2043</name>
</gene>
<keyword evidence="5" id="KW-0349">Heme</keyword>
<dbReference type="EMBL" id="CP003179">
    <property type="protein sequence ID" value="AEW05533.1"/>
    <property type="molecule type" value="Genomic_DNA"/>
</dbReference>
<keyword evidence="7" id="KW-0479">Metal-binding</keyword>
<evidence type="ECO:0000256" key="11">
    <source>
        <dbReference type="ARBA" id="ARBA00023136"/>
    </source>
</evidence>
<keyword evidence="10" id="KW-0408">Iron</keyword>
<feature type="transmembrane region" description="Helical" evidence="12">
    <location>
        <begin position="296"/>
        <end position="323"/>
    </location>
</feature>
<evidence type="ECO:0000313" key="14">
    <source>
        <dbReference type="Proteomes" id="UP000005439"/>
    </source>
</evidence>
<proteinExistence type="inferred from homology"/>
<evidence type="ECO:0000256" key="4">
    <source>
        <dbReference type="ARBA" id="ARBA00022475"/>
    </source>
</evidence>
<evidence type="ECO:0000256" key="6">
    <source>
        <dbReference type="ARBA" id="ARBA00022692"/>
    </source>
</evidence>
<evidence type="ECO:0000256" key="9">
    <source>
        <dbReference type="ARBA" id="ARBA00022989"/>
    </source>
</evidence>
<reference evidence="14" key="1">
    <citation type="submission" date="2011-12" db="EMBL/GenBank/DDBJ databases">
        <title>The complete genome of chromosome of Sulfobacillus acidophilus DSM 10332.</title>
        <authorList>
            <person name="Lucas S."/>
            <person name="Han J."/>
            <person name="Lapidus A."/>
            <person name="Bruce D."/>
            <person name="Goodwin L."/>
            <person name="Pitluck S."/>
            <person name="Peters L."/>
            <person name="Kyrpides N."/>
            <person name="Mavromatis K."/>
            <person name="Ivanova N."/>
            <person name="Mikhailova N."/>
            <person name="Chertkov O."/>
            <person name="Saunders E."/>
            <person name="Detter J.C."/>
            <person name="Tapia R."/>
            <person name="Han C."/>
            <person name="Land M."/>
            <person name="Hauser L."/>
            <person name="Markowitz V."/>
            <person name="Cheng J.-F."/>
            <person name="Hugenholtz P."/>
            <person name="Woyke T."/>
            <person name="Wu D."/>
            <person name="Pukall R."/>
            <person name="Gehrich-Schroeter G."/>
            <person name="Schneider S."/>
            <person name="Klenk H.-P."/>
            <person name="Eisen J.A."/>
        </authorList>
    </citation>
    <scope>NUCLEOTIDE SEQUENCE [LARGE SCALE GENOMIC DNA]</scope>
    <source>
        <strain evidence="14">ATCC 700253 / DSM 10332 / NAL</strain>
    </source>
</reference>
<name>G8TSC1_SULAD</name>
<accession>G8TSC1</accession>
<feature type="transmembrane region" description="Helical" evidence="12">
    <location>
        <begin position="6"/>
        <end position="32"/>
    </location>
</feature>
<dbReference type="KEGG" id="sap:Sulac_2043"/>
<feature type="transmembrane region" description="Helical" evidence="12">
    <location>
        <begin position="257"/>
        <end position="276"/>
    </location>
</feature>
<dbReference type="PANTHER" id="PTHR43141:SF5">
    <property type="entry name" value="CYTOCHROME BD-I UBIQUINOL OXIDASE SUBUNIT 2"/>
    <property type="match status" value="1"/>
</dbReference>
<sequence length="335" mass="37227">MSLNVFWFAIIGILFVGYFFLEGFDYGVGMLYQFLSPNDTDRRVALNAIGPTWGANEVWLITAGGALFAAFPEWYATLFSGFYLALVLMLLGLIARGVALEYRSNHDSRKWRKMWDWALTVGSFIPAFLWGVAVANLARGVPINAHMNYTGNLLTLLNPYAIWSGLTMLAIFLAHGAYFLNMKTDGTIRERASRIGGRLGITAVVIEAFFLAWSSRLPHLHPSGWAELAGVLSLVGTLVAVGMHGRQKARTAFFSQGLGIALLTASGFLALFPHVMVSSLNPSWSLTIYNAASNPYSLHVMTIVALTLVPIVLAYQIWTYWIFRKRITPKTHMEY</sequence>
<dbReference type="GO" id="GO:0019646">
    <property type="term" value="P:aerobic electron transport chain"/>
    <property type="evidence" value="ECO:0007669"/>
    <property type="project" value="TreeGrafter"/>
</dbReference>
<feature type="transmembrane region" description="Helical" evidence="12">
    <location>
        <begin position="74"/>
        <end position="94"/>
    </location>
</feature>
<dbReference type="GO" id="GO:0009055">
    <property type="term" value="F:electron transfer activity"/>
    <property type="evidence" value="ECO:0007669"/>
    <property type="project" value="TreeGrafter"/>
</dbReference>
<evidence type="ECO:0000256" key="3">
    <source>
        <dbReference type="ARBA" id="ARBA00022448"/>
    </source>
</evidence>
<dbReference type="GO" id="GO:0005886">
    <property type="term" value="C:plasma membrane"/>
    <property type="evidence" value="ECO:0007669"/>
    <property type="project" value="UniProtKB-SubCell"/>
</dbReference>
<evidence type="ECO:0000256" key="12">
    <source>
        <dbReference type="SAM" id="Phobius"/>
    </source>
</evidence>
<dbReference type="GO" id="GO:0046872">
    <property type="term" value="F:metal ion binding"/>
    <property type="evidence" value="ECO:0007669"/>
    <property type="project" value="UniProtKB-KW"/>
</dbReference>
<dbReference type="PATRIC" id="fig|679936.5.peg.2109"/>
<keyword evidence="9 12" id="KW-1133">Transmembrane helix</keyword>
<feature type="transmembrane region" description="Helical" evidence="12">
    <location>
        <begin position="225"/>
        <end position="245"/>
    </location>
</feature>
<evidence type="ECO:0000313" key="13">
    <source>
        <dbReference type="EMBL" id="AEW05533.1"/>
    </source>
</evidence>
<dbReference type="PANTHER" id="PTHR43141">
    <property type="entry name" value="CYTOCHROME BD2 SUBUNIT II"/>
    <property type="match status" value="1"/>
</dbReference>
<keyword evidence="14" id="KW-1185">Reference proteome</keyword>
<dbReference type="HOGENOM" id="CLU_049294_0_1_9"/>
<dbReference type="GO" id="GO:0070069">
    <property type="term" value="C:cytochrome complex"/>
    <property type="evidence" value="ECO:0007669"/>
    <property type="project" value="TreeGrafter"/>
</dbReference>
<protein>
    <submittedName>
        <fullName evidence="13">Cytochrome d ubiquinol oxidase, subunit II</fullName>
    </submittedName>
</protein>
<keyword evidence="6 12" id="KW-0812">Transmembrane</keyword>
<keyword evidence="8" id="KW-0249">Electron transport</keyword>
<dbReference type="STRING" id="679936.Sulac_2043"/>
<dbReference type="Pfam" id="PF02322">
    <property type="entry name" value="Cyt_bd_oxida_II"/>
    <property type="match status" value="1"/>
</dbReference>
<dbReference type="InterPro" id="IPR003317">
    <property type="entry name" value="Cyt-d_oxidase_su2"/>
</dbReference>
<evidence type="ECO:0000256" key="1">
    <source>
        <dbReference type="ARBA" id="ARBA00004651"/>
    </source>
</evidence>
<evidence type="ECO:0000256" key="7">
    <source>
        <dbReference type="ARBA" id="ARBA00022723"/>
    </source>
</evidence>
<keyword evidence="3" id="KW-0813">Transport</keyword>
<keyword evidence="4" id="KW-1003">Cell membrane</keyword>
<evidence type="ECO:0000256" key="5">
    <source>
        <dbReference type="ARBA" id="ARBA00022617"/>
    </source>
</evidence>
<dbReference type="AlphaFoldDB" id="G8TSC1"/>
<comment type="similarity">
    <text evidence="2">Belongs to the cytochrome ubiquinol oxidase subunit 2 family.</text>
</comment>
<feature type="transmembrane region" description="Helical" evidence="12">
    <location>
        <begin position="192"/>
        <end position="213"/>
    </location>
</feature>
<dbReference type="NCBIfam" id="TIGR00203">
    <property type="entry name" value="cydB"/>
    <property type="match status" value="1"/>
</dbReference>
<evidence type="ECO:0000256" key="2">
    <source>
        <dbReference type="ARBA" id="ARBA00007543"/>
    </source>
</evidence>
<feature type="transmembrane region" description="Helical" evidence="12">
    <location>
        <begin position="115"/>
        <end position="140"/>
    </location>
</feature>
<dbReference type="GO" id="GO:0016682">
    <property type="term" value="F:oxidoreductase activity, acting on diphenols and related substances as donors, oxygen as acceptor"/>
    <property type="evidence" value="ECO:0007669"/>
    <property type="project" value="TreeGrafter"/>
</dbReference>
<keyword evidence="11 12" id="KW-0472">Membrane</keyword>
<comment type="subcellular location">
    <subcellularLocation>
        <location evidence="1">Cell membrane</location>
        <topology evidence="1">Multi-pass membrane protein</topology>
    </subcellularLocation>
</comment>
<evidence type="ECO:0000256" key="10">
    <source>
        <dbReference type="ARBA" id="ARBA00023004"/>
    </source>
</evidence>
<organism evidence="13 14">
    <name type="scientific">Sulfobacillus acidophilus (strain ATCC 700253 / DSM 10332 / NAL)</name>
    <dbReference type="NCBI Taxonomy" id="679936"/>
    <lineage>
        <taxon>Bacteria</taxon>
        <taxon>Bacillati</taxon>
        <taxon>Bacillota</taxon>
        <taxon>Clostridia</taxon>
        <taxon>Eubacteriales</taxon>
        <taxon>Clostridiales Family XVII. Incertae Sedis</taxon>
        <taxon>Sulfobacillus</taxon>
    </lineage>
</organism>